<dbReference type="AlphaFoldDB" id="A0A067TME3"/>
<dbReference type="Proteomes" id="UP000027222">
    <property type="component" value="Unassembled WGS sequence"/>
</dbReference>
<reference evidence="2" key="1">
    <citation type="journal article" date="2014" name="Proc. Natl. Acad. Sci. U.S.A.">
        <title>Extensive sampling of basidiomycete genomes demonstrates inadequacy of the white-rot/brown-rot paradigm for wood decay fungi.</title>
        <authorList>
            <person name="Riley R."/>
            <person name="Salamov A.A."/>
            <person name="Brown D.W."/>
            <person name="Nagy L.G."/>
            <person name="Floudas D."/>
            <person name="Held B.W."/>
            <person name="Levasseur A."/>
            <person name="Lombard V."/>
            <person name="Morin E."/>
            <person name="Otillar R."/>
            <person name="Lindquist E.A."/>
            <person name="Sun H."/>
            <person name="LaButti K.M."/>
            <person name="Schmutz J."/>
            <person name="Jabbour D."/>
            <person name="Luo H."/>
            <person name="Baker S.E."/>
            <person name="Pisabarro A.G."/>
            <person name="Walton J.D."/>
            <person name="Blanchette R.A."/>
            <person name="Henrissat B."/>
            <person name="Martin F."/>
            <person name="Cullen D."/>
            <person name="Hibbett D.S."/>
            <person name="Grigoriev I.V."/>
        </authorList>
    </citation>
    <scope>NUCLEOTIDE SEQUENCE [LARGE SCALE GENOMIC DNA]</scope>
    <source>
        <strain evidence="2">CBS 339.88</strain>
    </source>
</reference>
<accession>A0A067TME3</accession>
<dbReference type="Gene3D" id="3.40.350.10">
    <property type="entry name" value="Creatinase/prolidase N-terminal domain"/>
    <property type="match status" value="2"/>
</dbReference>
<dbReference type="PANTHER" id="PTHR43763:SF17">
    <property type="entry name" value="AMINOPEPTIDASE P, CYTOPLASMIC-RELATED"/>
    <property type="match status" value="1"/>
</dbReference>
<protein>
    <submittedName>
        <fullName evidence="1">Uncharacterized protein</fullName>
    </submittedName>
</protein>
<dbReference type="InterPro" id="IPR050422">
    <property type="entry name" value="X-Pro_aminopeptidase_P"/>
</dbReference>
<dbReference type="HOGENOM" id="CLU_1256104_0_0_1"/>
<sequence length="220" mass="24550">MGPCSGFPSDPVIPPYAAGALSTWLSPNIGVLSIPYNCKRFGLQATYLLTDSRYWLQAEDKTNKNWTLIKCGSPEAPEDWIEWLKGVPNGSGIGVDARMISHYSATVINSKISSKDSKLFFPPQNLVDLVWADKPSKSLAKIFVRHMEAADKDTIRKLERLRAWIRQQRASTVSYSRQEPTAAQMGIATLVTYSSFIAHVLNITGSDIPQDHLFHAYYAE</sequence>
<evidence type="ECO:0000313" key="2">
    <source>
        <dbReference type="Proteomes" id="UP000027222"/>
    </source>
</evidence>
<gene>
    <name evidence="1" type="ORF">GALMADRAFT_136673</name>
</gene>
<dbReference type="EMBL" id="KL142372">
    <property type="protein sequence ID" value="KDR80133.1"/>
    <property type="molecule type" value="Genomic_DNA"/>
</dbReference>
<dbReference type="STRING" id="685588.A0A067TME3"/>
<proteinExistence type="predicted"/>
<dbReference type="PANTHER" id="PTHR43763">
    <property type="entry name" value="XAA-PRO AMINOPEPTIDASE 1"/>
    <property type="match status" value="1"/>
</dbReference>
<evidence type="ECO:0000313" key="1">
    <source>
        <dbReference type="EMBL" id="KDR80133.1"/>
    </source>
</evidence>
<organism evidence="1 2">
    <name type="scientific">Galerina marginata (strain CBS 339.88)</name>
    <dbReference type="NCBI Taxonomy" id="685588"/>
    <lineage>
        <taxon>Eukaryota</taxon>
        <taxon>Fungi</taxon>
        <taxon>Dikarya</taxon>
        <taxon>Basidiomycota</taxon>
        <taxon>Agaricomycotina</taxon>
        <taxon>Agaricomycetes</taxon>
        <taxon>Agaricomycetidae</taxon>
        <taxon>Agaricales</taxon>
        <taxon>Agaricineae</taxon>
        <taxon>Strophariaceae</taxon>
        <taxon>Galerina</taxon>
    </lineage>
</organism>
<name>A0A067TME3_GALM3</name>
<keyword evidence="2" id="KW-1185">Reference proteome</keyword>
<dbReference type="InterPro" id="IPR029149">
    <property type="entry name" value="Creatin/AminoP/Spt16_N"/>
</dbReference>
<dbReference type="OrthoDB" id="9995434at2759"/>